<dbReference type="PROSITE" id="PS51257">
    <property type="entry name" value="PROKAR_LIPOPROTEIN"/>
    <property type="match status" value="1"/>
</dbReference>
<dbReference type="STRING" id="1433126.BN938_0818"/>
<dbReference type="EMBL" id="HG934468">
    <property type="protein sequence ID" value="CDN30919.1"/>
    <property type="molecule type" value="Genomic_DNA"/>
</dbReference>
<evidence type="ECO:0000313" key="2">
    <source>
        <dbReference type="EMBL" id="CDN30919.1"/>
    </source>
</evidence>
<protein>
    <recommendedName>
        <fullName evidence="4">Lipocalin-like domain-containing protein</fullName>
    </recommendedName>
</protein>
<proteinExistence type="predicted"/>
<feature type="signal peptide" evidence="1">
    <location>
        <begin position="1"/>
        <end position="22"/>
    </location>
</feature>
<dbReference type="AlphaFoldDB" id="A0A060RC19"/>
<accession>A0A060RC19</accession>
<reference evidence="2 3" key="1">
    <citation type="journal article" date="2015" name="Genome Announc.">
        <title>Complete Genome Sequence of the Novel Leech Symbiont Mucinivorans hirudinis M3T.</title>
        <authorList>
            <person name="Nelson M.C."/>
            <person name="Bomar L."/>
            <person name="Graf J."/>
        </authorList>
    </citation>
    <scope>NUCLEOTIDE SEQUENCE [LARGE SCALE GENOMIC DNA]</scope>
    <source>
        <strain evidence="3">M3</strain>
    </source>
</reference>
<sequence length="115" mass="13102">MKKIITLIVLVLTLSTSCKYYAPDATYELFDGLWLTDSDGAPSLTFVSEIRMFTLQYITADPMDFEVGEFSVSGDMITMNNLSTNEVTTHTFKFSDNNNKLKIGNKIYHRQILEQ</sequence>
<evidence type="ECO:0000256" key="1">
    <source>
        <dbReference type="SAM" id="SignalP"/>
    </source>
</evidence>
<dbReference type="HOGENOM" id="CLU_2106207_0_0_10"/>
<keyword evidence="1" id="KW-0732">Signal</keyword>
<dbReference type="Proteomes" id="UP000027616">
    <property type="component" value="Chromosome I"/>
</dbReference>
<feature type="chain" id="PRO_5001586436" description="Lipocalin-like domain-containing protein" evidence="1">
    <location>
        <begin position="23"/>
        <end position="115"/>
    </location>
</feature>
<evidence type="ECO:0000313" key="3">
    <source>
        <dbReference type="Proteomes" id="UP000027616"/>
    </source>
</evidence>
<evidence type="ECO:0008006" key="4">
    <source>
        <dbReference type="Google" id="ProtNLM"/>
    </source>
</evidence>
<name>A0A060RC19_9BACT</name>
<keyword evidence="3" id="KW-1185">Reference proteome</keyword>
<organism evidence="2 3">
    <name type="scientific">Mucinivorans hirudinis</name>
    <dbReference type="NCBI Taxonomy" id="1433126"/>
    <lineage>
        <taxon>Bacteria</taxon>
        <taxon>Pseudomonadati</taxon>
        <taxon>Bacteroidota</taxon>
        <taxon>Bacteroidia</taxon>
        <taxon>Bacteroidales</taxon>
        <taxon>Rikenellaceae</taxon>
        <taxon>Mucinivorans</taxon>
    </lineage>
</organism>
<dbReference type="KEGG" id="rbc:BN938_0818"/>
<gene>
    <name evidence="2" type="ORF">BN938_0818</name>
</gene>